<evidence type="ECO:0000313" key="13">
    <source>
        <dbReference type="Proteomes" id="UP000256345"/>
    </source>
</evidence>
<dbReference type="EMBL" id="CP011509">
    <property type="protein sequence ID" value="AKJ00138.1"/>
    <property type="molecule type" value="Genomic_DNA"/>
</dbReference>
<dbReference type="NCBIfam" id="TIGR02069">
    <property type="entry name" value="cyanophycinase"/>
    <property type="match status" value="1"/>
</dbReference>
<dbReference type="InterPro" id="IPR029062">
    <property type="entry name" value="Class_I_gatase-like"/>
</dbReference>
<dbReference type="Pfam" id="PF03575">
    <property type="entry name" value="Peptidase_S51"/>
    <property type="match status" value="1"/>
</dbReference>
<evidence type="ECO:0000256" key="3">
    <source>
        <dbReference type="ARBA" id="ARBA00006534"/>
    </source>
</evidence>
<evidence type="ECO:0000256" key="2">
    <source>
        <dbReference type="ARBA" id="ARBA00002039"/>
    </source>
</evidence>
<evidence type="ECO:0000256" key="8">
    <source>
        <dbReference type="ARBA" id="ARBA00022825"/>
    </source>
</evidence>
<accession>A0AAC8Q325</accession>
<reference evidence="10 12" key="1">
    <citation type="submission" date="2015-05" db="EMBL/GenBank/DDBJ databases">
        <title>Genome assembly of Archangium gephyra DSM 2261.</title>
        <authorList>
            <person name="Sharma G."/>
            <person name="Subramanian S."/>
        </authorList>
    </citation>
    <scope>NUCLEOTIDE SEQUENCE [LARGE SCALE GENOMIC DNA]</scope>
    <source>
        <strain evidence="10 12">DSM 2261</strain>
    </source>
</reference>
<name>A0AAC8Q325_9BACT</name>
<dbReference type="AlphaFoldDB" id="A0AAC8Q325"/>
<evidence type="ECO:0000313" key="12">
    <source>
        <dbReference type="Proteomes" id="UP000035579"/>
    </source>
</evidence>
<dbReference type="Proteomes" id="UP000035579">
    <property type="component" value="Chromosome"/>
</dbReference>
<sequence length="344" mass="37751">MARKKGRTNKNGNGKGSRERVAQRRTQLARPSDESKGPPARALSPSDERRPIAGRLIIIGGHEDRENDRLILRQVTNCAKRGRVVVCTVASDVPQELWKTYERAFRELGCSDVVHLDIERRADLLIDPPLHLLEGADAFFFTGGGQLKITTRFAGTRLCAAVEEFYRKGGTVAGTSAGAAAMSDTMLVTGPSRESHKIGESLQMAPGLGFIRDVIVDQHFAERGRIGRLLGAVAQNPRFIGLGIDEDTAVIVEREERFTVIGAGAVYVADAEDATYTNVAEEETSRALSLFNVRLHVLSQGDSYDLRTRQPSHQFAKKVEERLERAEHHKKAPSHAEAAGAQVH</sequence>
<dbReference type="SUPFAM" id="SSF52317">
    <property type="entry name" value="Class I glutamine amidotransferase-like"/>
    <property type="match status" value="1"/>
</dbReference>
<dbReference type="EC" id="3.4.15.6" evidence="4"/>
<dbReference type="GO" id="GO:0006508">
    <property type="term" value="P:proteolysis"/>
    <property type="evidence" value="ECO:0007669"/>
    <property type="project" value="UniProtKB-KW"/>
</dbReference>
<dbReference type="RefSeq" id="WP_082175029.1">
    <property type="nucleotide sequence ID" value="NZ_CP011509.1"/>
</dbReference>
<gene>
    <name evidence="10" type="ORF">AA314_01764</name>
    <name evidence="11" type="ORF">ATI61_104452</name>
</gene>
<dbReference type="InterPro" id="IPR011811">
    <property type="entry name" value="Peptidase_S51_cyanophycinase"/>
</dbReference>
<evidence type="ECO:0000256" key="7">
    <source>
        <dbReference type="ARBA" id="ARBA00022801"/>
    </source>
</evidence>
<dbReference type="GO" id="GO:0008241">
    <property type="term" value="F:peptidyl-dipeptidase activity"/>
    <property type="evidence" value="ECO:0007669"/>
    <property type="project" value="UniProtKB-EC"/>
</dbReference>
<dbReference type="PANTHER" id="PTHR36175:SF1">
    <property type="entry name" value="CYANOPHYCINASE"/>
    <property type="match status" value="1"/>
</dbReference>
<comment type="catalytic activity">
    <reaction evidence="1">
        <text>[L-4-(L-arginin-2-N-yl)aspartate](n) + H2O = [L-4-(L-arginin-2-N-yl)aspartate](n-1) + L-4-(L-arginin-2-N-yl)aspartate</text>
        <dbReference type="Rhea" id="RHEA:12845"/>
        <dbReference type="Rhea" id="RHEA-COMP:13728"/>
        <dbReference type="Rhea" id="RHEA-COMP:13734"/>
        <dbReference type="ChEBI" id="CHEBI:15377"/>
        <dbReference type="ChEBI" id="CHEBI:137986"/>
        <dbReference type="ChEBI" id="CHEBI:137991"/>
        <dbReference type="EC" id="3.4.15.6"/>
    </reaction>
</comment>
<keyword evidence="8" id="KW-0720">Serine protease</keyword>
<organism evidence="10 12">
    <name type="scientific">Archangium gephyra</name>
    <dbReference type="NCBI Taxonomy" id="48"/>
    <lineage>
        <taxon>Bacteria</taxon>
        <taxon>Pseudomonadati</taxon>
        <taxon>Myxococcota</taxon>
        <taxon>Myxococcia</taxon>
        <taxon>Myxococcales</taxon>
        <taxon>Cystobacterineae</taxon>
        <taxon>Archangiaceae</taxon>
        <taxon>Archangium</taxon>
    </lineage>
</organism>
<keyword evidence="13" id="KW-1185">Reference proteome</keyword>
<dbReference type="InterPro" id="IPR005320">
    <property type="entry name" value="Peptidase_S51"/>
</dbReference>
<dbReference type="GO" id="GO:0008236">
    <property type="term" value="F:serine-type peptidase activity"/>
    <property type="evidence" value="ECO:0007669"/>
    <property type="project" value="UniProtKB-KW"/>
</dbReference>
<protein>
    <recommendedName>
        <fullName evidence="5">Cyanophycinase</fullName>
        <ecNumber evidence="4">3.4.15.6</ecNumber>
    </recommendedName>
</protein>
<proteinExistence type="inferred from homology"/>
<evidence type="ECO:0000313" key="11">
    <source>
        <dbReference type="EMBL" id="REG33162.1"/>
    </source>
</evidence>
<dbReference type="KEGG" id="age:AA314_01764"/>
<dbReference type="PANTHER" id="PTHR36175">
    <property type="entry name" value="CYANOPHYCINASE"/>
    <property type="match status" value="1"/>
</dbReference>
<keyword evidence="7" id="KW-0378">Hydrolase</keyword>
<dbReference type="EMBL" id="QUMU01000004">
    <property type="protein sequence ID" value="REG33162.1"/>
    <property type="molecule type" value="Genomic_DNA"/>
</dbReference>
<feature type="region of interest" description="Disordered" evidence="9">
    <location>
        <begin position="1"/>
        <end position="47"/>
    </location>
</feature>
<keyword evidence="6" id="KW-0645">Protease</keyword>
<feature type="region of interest" description="Disordered" evidence="9">
    <location>
        <begin position="325"/>
        <end position="344"/>
    </location>
</feature>
<dbReference type="Gene3D" id="3.40.50.880">
    <property type="match status" value="1"/>
</dbReference>
<evidence type="ECO:0000256" key="6">
    <source>
        <dbReference type="ARBA" id="ARBA00022670"/>
    </source>
</evidence>
<dbReference type="CDD" id="cd03145">
    <property type="entry name" value="GAT1_cyanophycinase"/>
    <property type="match status" value="1"/>
</dbReference>
<evidence type="ECO:0000256" key="5">
    <source>
        <dbReference type="ARBA" id="ARBA00015719"/>
    </source>
</evidence>
<comment type="similarity">
    <text evidence="3">Belongs to the peptidase S51 family.</text>
</comment>
<evidence type="ECO:0000313" key="10">
    <source>
        <dbReference type="EMBL" id="AKJ00138.1"/>
    </source>
</evidence>
<evidence type="ECO:0000256" key="9">
    <source>
        <dbReference type="SAM" id="MobiDB-lite"/>
    </source>
</evidence>
<evidence type="ECO:0000256" key="4">
    <source>
        <dbReference type="ARBA" id="ARBA00013115"/>
    </source>
</evidence>
<reference evidence="11 13" key="2">
    <citation type="submission" date="2018-08" db="EMBL/GenBank/DDBJ databases">
        <title>Genomic Encyclopedia of Archaeal and Bacterial Type Strains, Phase II (KMG-II): from individual species to whole genera.</title>
        <authorList>
            <person name="Goeker M."/>
        </authorList>
    </citation>
    <scope>NUCLEOTIDE SEQUENCE [LARGE SCALE GENOMIC DNA]</scope>
    <source>
        <strain evidence="11 13">DSM 2261</strain>
    </source>
</reference>
<comment type="function">
    <text evidence="2">Exopeptidase that catalyzes the hydrolytic cleavage of multi-L-arginyl-poly-L-aspartic acid (cyanophycin; a water-insoluble reserve polymer) into aspartate-arginine dipeptides.</text>
</comment>
<evidence type="ECO:0000256" key="1">
    <source>
        <dbReference type="ARBA" id="ARBA00001092"/>
    </source>
</evidence>
<dbReference type="Proteomes" id="UP000256345">
    <property type="component" value="Unassembled WGS sequence"/>
</dbReference>